<feature type="region of interest" description="Disordered" evidence="7">
    <location>
        <begin position="380"/>
        <end position="408"/>
    </location>
</feature>
<sequence length="487" mass="51618">MVISISGLDADSGTIVNDKTHAVESHTATLDKWNTTYHVNYKWSLPDSVQINNGDTATFTLPSNVEVNTDETCNLIDNNGNIAGTAVIKSGQHTGTITFNNDLSGKTNRTGTLSVGVTGTKNNSSSDSNTQNPNSGTTTPTKPTPLGQYVGSINKVGWYDKNNSNLINWDIVANLHNGQLYNPVITDNLGPGMEIVPGSIKVQEGYYVNGQFTGAIDVSSAQVSQQGNKIIVKVPSTDLAINVSYQVKIVNDNEQNYSNSAEISADNITTAKKSVAALPGHLKGNVNFGNNGSVTIEKYGKNNELLAGAKFVLINPGHEIVGELSTDKNGLAVFNGLKPGTYYVKEVQAPKGYAIDSALHEVQVTDGGNAKLNVVDAPINSSSSNSSSSSSSISTSSSLNSNSSSKNSSFVSSISSITSTSSSSTIYNFSSKSTHGLEVASGKLNVNRNNNERGELPNTGENDNLVYELLGFLLLINLVFFIKKNKE</sequence>
<gene>
    <name evidence="10" type="ORF">IAA89_01290</name>
</gene>
<dbReference type="InterPro" id="IPR019931">
    <property type="entry name" value="LPXTG_anchor"/>
</dbReference>
<evidence type="ECO:0000256" key="1">
    <source>
        <dbReference type="ARBA" id="ARBA00004168"/>
    </source>
</evidence>
<evidence type="ECO:0000256" key="8">
    <source>
        <dbReference type="SAM" id="Phobius"/>
    </source>
</evidence>
<evidence type="ECO:0000256" key="5">
    <source>
        <dbReference type="ARBA" id="ARBA00022729"/>
    </source>
</evidence>
<protein>
    <submittedName>
        <fullName evidence="10">LPXTG cell wall anchor domain-containing protein</fullName>
    </submittedName>
</protein>
<dbReference type="Gene3D" id="2.60.40.10">
    <property type="entry name" value="Immunoglobulins"/>
    <property type="match status" value="1"/>
</dbReference>
<dbReference type="Gene3D" id="2.60.40.1280">
    <property type="match status" value="1"/>
</dbReference>
<reference evidence="10" key="2">
    <citation type="journal article" date="2021" name="PeerJ">
        <title>Extensive microbial diversity within the chicken gut microbiome revealed by metagenomics and culture.</title>
        <authorList>
            <person name="Gilroy R."/>
            <person name="Ravi A."/>
            <person name="Getino M."/>
            <person name="Pursley I."/>
            <person name="Horton D.L."/>
            <person name="Alikhan N.F."/>
            <person name="Baker D."/>
            <person name="Gharbi K."/>
            <person name="Hall N."/>
            <person name="Watson M."/>
            <person name="Adriaenssens E.M."/>
            <person name="Foster-Nyarko E."/>
            <person name="Jarju S."/>
            <person name="Secka A."/>
            <person name="Antonio M."/>
            <person name="Oren A."/>
            <person name="Chaudhuri R.R."/>
            <person name="La Ragione R."/>
            <person name="Hildebrand F."/>
            <person name="Pallen M.J."/>
        </authorList>
    </citation>
    <scope>NUCLEOTIDE SEQUENCE</scope>
    <source>
        <strain evidence="10">C6-149</strain>
    </source>
</reference>
<evidence type="ECO:0000256" key="4">
    <source>
        <dbReference type="ARBA" id="ARBA00022525"/>
    </source>
</evidence>
<dbReference type="Pfam" id="PF05737">
    <property type="entry name" value="Collagen_bind"/>
    <property type="match status" value="1"/>
</dbReference>
<keyword evidence="5" id="KW-0732">Signal</keyword>
<name>A0A9D9H828_9LACO</name>
<feature type="transmembrane region" description="Helical" evidence="8">
    <location>
        <begin position="465"/>
        <end position="482"/>
    </location>
</feature>
<dbReference type="InterPro" id="IPR041033">
    <property type="entry name" value="SpaA_PFL_dom_1"/>
</dbReference>
<dbReference type="InterPro" id="IPR011252">
    <property type="entry name" value="Fibrogen-bd_dom1"/>
</dbReference>
<feature type="domain" description="Gram-positive cocci surface proteins LPxTG" evidence="9">
    <location>
        <begin position="456"/>
        <end position="487"/>
    </location>
</feature>
<feature type="compositionally biased region" description="Polar residues" evidence="7">
    <location>
        <begin position="100"/>
        <end position="136"/>
    </location>
</feature>
<evidence type="ECO:0000256" key="6">
    <source>
        <dbReference type="ARBA" id="ARBA00023088"/>
    </source>
</evidence>
<keyword evidence="8" id="KW-0812">Transmembrane</keyword>
<keyword evidence="8" id="KW-0472">Membrane</keyword>
<comment type="similarity">
    <text evidence="2">Belongs to the serine-aspartate repeat-containing protein (SDr) family.</text>
</comment>
<dbReference type="Pfam" id="PF17802">
    <property type="entry name" value="SpaA"/>
    <property type="match status" value="1"/>
</dbReference>
<keyword evidence="6" id="KW-0572">Peptidoglycan-anchor</keyword>
<dbReference type="NCBIfam" id="TIGR01167">
    <property type="entry name" value="LPXTG_anchor"/>
    <property type="match status" value="1"/>
</dbReference>
<accession>A0A9D9H828</accession>
<dbReference type="SUPFAM" id="SSF49478">
    <property type="entry name" value="Cna protein B-type domain"/>
    <property type="match status" value="1"/>
</dbReference>
<dbReference type="EMBL" id="JADIMP010000024">
    <property type="protein sequence ID" value="MBO8441074.1"/>
    <property type="molecule type" value="Genomic_DNA"/>
</dbReference>
<dbReference type="PANTHER" id="PTHR36108:SF13">
    <property type="entry name" value="COLOSSIN-B-RELATED"/>
    <property type="match status" value="1"/>
</dbReference>
<dbReference type="InterPro" id="IPR013783">
    <property type="entry name" value="Ig-like_fold"/>
</dbReference>
<dbReference type="Pfam" id="PF00746">
    <property type="entry name" value="Gram_pos_anchor"/>
    <property type="match status" value="1"/>
</dbReference>
<dbReference type="PROSITE" id="PS50847">
    <property type="entry name" value="GRAM_POS_ANCHORING"/>
    <property type="match status" value="1"/>
</dbReference>
<dbReference type="InterPro" id="IPR008456">
    <property type="entry name" value="Collagen-bd_dom"/>
</dbReference>
<dbReference type="PANTHER" id="PTHR36108">
    <property type="entry name" value="COLOSSIN-B-RELATED"/>
    <property type="match status" value="1"/>
</dbReference>
<keyword evidence="8" id="KW-1133">Transmembrane helix</keyword>
<dbReference type="Gene3D" id="2.60.40.740">
    <property type="match status" value="1"/>
</dbReference>
<dbReference type="Proteomes" id="UP000823614">
    <property type="component" value="Unassembled WGS sequence"/>
</dbReference>
<reference evidence="10" key="1">
    <citation type="submission" date="2020-10" db="EMBL/GenBank/DDBJ databases">
        <authorList>
            <person name="Gilroy R."/>
        </authorList>
    </citation>
    <scope>NUCLEOTIDE SEQUENCE</scope>
    <source>
        <strain evidence="10">C6-149</strain>
    </source>
</reference>
<keyword evidence="3" id="KW-0134">Cell wall</keyword>
<comment type="subcellular location">
    <subcellularLocation>
        <location evidence="1">Secreted</location>
        <location evidence="1">Cell wall</location>
        <topology evidence="1">Peptidoglycan-anchor</topology>
    </subcellularLocation>
</comment>
<proteinExistence type="inferred from homology"/>
<feature type="region of interest" description="Disordered" evidence="7">
    <location>
        <begin position="100"/>
        <end position="146"/>
    </location>
</feature>
<dbReference type="InterPro" id="IPR041171">
    <property type="entry name" value="SDR_Ig"/>
</dbReference>
<organism evidence="10 11">
    <name type="scientific">Candidatus Gallilactobacillus intestinavium</name>
    <dbReference type="NCBI Taxonomy" id="2840838"/>
    <lineage>
        <taxon>Bacteria</taxon>
        <taxon>Bacillati</taxon>
        <taxon>Bacillota</taxon>
        <taxon>Bacilli</taxon>
        <taxon>Lactobacillales</taxon>
        <taxon>Lactobacillaceae</taxon>
        <taxon>Lactobacillaceae incertae sedis</taxon>
        <taxon>Candidatus Gallilactobacillus</taxon>
    </lineage>
</organism>
<feature type="region of interest" description="Disordered" evidence="7">
    <location>
        <begin position="440"/>
        <end position="460"/>
    </location>
</feature>
<evidence type="ECO:0000313" key="11">
    <source>
        <dbReference type="Proteomes" id="UP000823614"/>
    </source>
</evidence>
<evidence type="ECO:0000256" key="3">
    <source>
        <dbReference type="ARBA" id="ARBA00022512"/>
    </source>
</evidence>
<keyword evidence="4" id="KW-0964">Secreted</keyword>
<dbReference type="Pfam" id="PF17961">
    <property type="entry name" value="Big_8"/>
    <property type="match status" value="1"/>
</dbReference>
<evidence type="ECO:0000259" key="9">
    <source>
        <dbReference type="PROSITE" id="PS50847"/>
    </source>
</evidence>
<dbReference type="GO" id="GO:0007155">
    <property type="term" value="P:cell adhesion"/>
    <property type="evidence" value="ECO:0007669"/>
    <property type="project" value="InterPro"/>
</dbReference>
<evidence type="ECO:0000256" key="2">
    <source>
        <dbReference type="ARBA" id="ARBA00007257"/>
    </source>
</evidence>
<comment type="caution">
    <text evidence="10">The sequence shown here is derived from an EMBL/GenBank/DDBJ whole genome shotgun (WGS) entry which is preliminary data.</text>
</comment>
<dbReference type="GO" id="GO:0005518">
    <property type="term" value="F:collagen binding"/>
    <property type="evidence" value="ECO:0007669"/>
    <property type="project" value="InterPro"/>
</dbReference>
<evidence type="ECO:0000256" key="7">
    <source>
        <dbReference type="SAM" id="MobiDB-lite"/>
    </source>
</evidence>
<evidence type="ECO:0000313" key="10">
    <source>
        <dbReference type="EMBL" id="MBO8441074.1"/>
    </source>
</evidence>
<dbReference type="SUPFAM" id="SSF49401">
    <property type="entry name" value="Bacterial adhesins"/>
    <property type="match status" value="2"/>
</dbReference>
<dbReference type="InterPro" id="IPR008966">
    <property type="entry name" value="Adhesion_dom_sf"/>
</dbReference>
<dbReference type="AlphaFoldDB" id="A0A9D9H828"/>